<dbReference type="PANTHER" id="PTHR11117:SF2">
    <property type="entry name" value="SUCCINATE--COA LIGASE [ADP_GDP-FORMING] SUBUNIT ALPHA, MITOCHONDRIAL"/>
    <property type="match status" value="1"/>
</dbReference>
<reference evidence="7 8" key="1">
    <citation type="submission" date="2024-09" db="EMBL/GenBank/DDBJ databases">
        <title>Laminarin stimulates single cell rates of sulfate reduction while oxygen inhibits transcriptomic activity in coastal marine sediment.</title>
        <authorList>
            <person name="Lindsay M."/>
            <person name="Orcutt B."/>
            <person name="Emerson D."/>
            <person name="Stepanauskas R."/>
            <person name="D'Angelo T."/>
        </authorList>
    </citation>
    <scope>NUCLEOTIDE SEQUENCE [LARGE SCALE GENOMIC DNA]</scope>
    <source>
        <strain evidence="7">SAG AM-311-K15</strain>
    </source>
</reference>
<dbReference type="EMBL" id="JBHPBY010000328">
    <property type="protein sequence ID" value="MFC1852541.1"/>
    <property type="molecule type" value="Genomic_DNA"/>
</dbReference>
<evidence type="ECO:0000313" key="8">
    <source>
        <dbReference type="Proteomes" id="UP001594351"/>
    </source>
</evidence>
<feature type="domain" description="CoA-binding" evidence="6">
    <location>
        <begin position="4"/>
        <end position="100"/>
    </location>
</feature>
<dbReference type="NCBIfam" id="NF004230">
    <property type="entry name" value="PRK05678.1"/>
    <property type="match status" value="1"/>
</dbReference>
<dbReference type="InterPro" id="IPR005810">
    <property type="entry name" value="CoA_lig_alpha"/>
</dbReference>
<organism evidence="7 8">
    <name type="scientific">candidate division CSSED10-310 bacterium</name>
    <dbReference type="NCBI Taxonomy" id="2855610"/>
    <lineage>
        <taxon>Bacteria</taxon>
        <taxon>Bacteria division CSSED10-310</taxon>
    </lineage>
</organism>
<dbReference type="PROSITE" id="PS01216">
    <property type="entry name" value="SUCCINYL_COA_LIG_1"/>
    <property type="match status" value="1"/>
</dbReference>
<sequence length="294" mass="30550">MSFLVDSNIRLMVQGITGQAAQHHTELMQEYGTNIVAGARPGAGGQEVCGVPVYDTVAEAVQERKANAAILFVPARAMKQATFEALAAGIRLVVMVSEHVPLHDTMEIVARGEEVGAHLIGPNTPGLIAPPLRCKIGFVPSQYYIPGSVGVASRSGTLTYEIVSRLTLAGIGQSLCVGVGGDPIVGTTFAKMVRFFQADPETKAILIIGEVGGSMEEEVAELVQKGEVTKPVVAYIAGRTAPEGKRMGHAGAIISAGRGSIDSKLKAFTASSIPVAAVPGEVVHLLLSSLGQVS</sequence>
<evidence type="ECO:0000259" key="6">
    <source>
        <dbReference type="SMART" id="SM00881"/>
    </source>
</evidence>
<comment type="similarity">
    <text evidence="4">Belongs to the succinate/malate CoA ligase alpha subunit family.</text>
</comment>
<dbReference type="InterPro" id="IPR016102">
    <property type="entry name" value="Succinyl-CoA_synth-like"/>
</dbReference>
<keyword evidence="8" id="KW-1185">Reference proteome</keyword>
<dbReference type="PIRSF" id="PIRSF001553">
    <property type="entry name" value="SucCS_alpha"/>
    <property type="match status" value="1"/>
</dbReference>
<dbReference type="Gene3D" id="3.40.50.261">
    <property type="entry name" value="Succinyl-CoA synthetase domains"/>
    <property type="match status" value="1"/>
</dbReference>
<dbReference type="InterPro" id="IPR033847">
    <property type="entry name" value="Citrt_syn/SCS-alpha_CS"/>
</dbReference>
<comment type="caution">
    <text evidence="7">The sequence shown here is derived from an EMBL/GenBank/DDBJ whole genome shotgun (WGS) entry which is preliminary data.</text>
</comment>
<comment type="catalytic activity">
    <reaction evidence="5">
        <text>succinate + ATP + CoA = succinyl-CoA + ADP + phosphate</text>
        <dbReference type="Rhea" id="RHEA:17661"/>
        <dbReference type="ChEBI" id="CHEBI:30031"/>
        <dbReference type="ChEBI" id="CHEBI:30616"/>
        <dbReference type="ChEBI" id="CHEBI:43474"/>
        <dbReference type="ChEBI" id="CHEBI:57287"/>
        <dbReference type="ChEBI" id="CHEBI:57292"/>
        <dbReference type="ChEBI" id="CHEBI:456216"/>
        <dbReference type="EC" id="6.2.1.5"/>
    </reaction>
</comment>
<name>A0ABV6Z2H0_UNCC1</name>
<dbReference type="InterPro" id="IPR017440">
    <property type="entry name" value="Cit_synth/succinyl-CoA_lig_AS"/>
</dbReference>
<evidence type="ECO:0000256" key="4">
    <source>
        <dbReference type="RuleBase" id="RU000677"/>
    </source>
</evidence>
<dbReference type="Gene3D" id="3.40.50.720">
    <property type="entry name" value="NAD(P)-binding Rossmann-like Domain"/>
    <property type="match status" value="1"/>
</dbReference>
<dbReference type="Proteomes" id="UP001594351">
    <property type="component" value="Unassembled WGS sequence"/>
</dbReference>
<comment type="pathway">
    <text evidence="5">Carbohydrate metabolism; tricarboxylic acid cycle; succinate from succinyl-CoA (ligase route): step 1/1.</text>
</comment>
<dbReference type="EC" id="6.2.1.5" evidence="5"/>
<keyword evidence="1 5" id="KW-0816">Tricarboxylic acid cycle</keyword>
<dbReference type="InterPro" id="IPR036291">
    <property type="entry name" value="NAD(P)-bd_dom_sf"/>
</dbReference>
<comment type="function">
    <text evidence="5">Succinyl-CoA synthetase functions in the citric acid cycle (TCA), coupling the hydrolysis of succinyl-CoA to the synthesis of either ATP or GTP and thus represents the only step of substrate-level phosphorylation in the TCA. The alpha subunit of the enzyme binds the substrates coenzyme A and phosphate, while succinate binding and nucleotide specificity is provided by the beta subunit.</text>
</comment>
<evidence type="ECO:0000256" key="3">
    <source>
        <dbReference type="ARBA" id="ARBA00022741"/>
    </source>
</evidence>
<evidence type="ECO:0000256" key="2">
    <source>
        <dbReference type="ARBA" id="ARBA00022598"/>
    </source>
</evidence>
<dbReference type="Pfam" id="PF00549">
    <property type="entry name" value="Ligase_CoA"/>
    <property type="match status" value="1"/>
</dbReference>
<protein>
    <recommendedName>
        <fullName evidence="5">Succinate--CoA ligase [ADP-forming] subunit alpha</fullName>
        <ecNumber evidence="5">6.2.1.5</ecNumber>
    </recommendedName>
</protein>
<accession>A0ABV6Z2H0</accession>
<comment type="subunit">
    <text evidence="5">Heterotetramer of two alpha and two beta subunits.</text>
</comment>
<dbReference type="InterPro" id="IPR005811">
    <property type="entry name" value="SUCC_ACL_C"/>
</dbReference>
<dbReference type="NCBIfam" id="TIGR01019">
    <property type="entry name" value="sucCoAalpha"/>
    <property type="match status" value="1"/>
</dbReference>
<keyword evidence="2 4" id="KW-0436">Ligase</keyword>
<gene>
    <name evidence="7" type="primary">sucD</name>
    <name evidence="7" type="ORF">ACFL27_20280</name>
</gene>
<keyword evidence="3 5" id="KW-0547">Nucleotide-binding</keyword>
<dbReference type="PANTHER" id="PTHR11117">
    <property type="entry name" value="SUCCINYL-COA LIGASE SUBUNIT ALPHA"/>
    <property type="match status" value="1"/>
</dbReference>
<dbReference type="SUPFAM" id="SSF52210">
    <property type="entry name" value="Succinyl-CoA synthetase domains"/>
    <property type="match status" value="1"/>
</dbReference>
<dbReference type="SMART" id="SM00881">
    <property type="entry name" value="CoA_binding"/>
    <property type="match status" value="1"/>
</dbReference>
<evidence type="ECO:0000313" key="7">
    <source>
        <dbReference type="EMBL" id="MFC1852541.1"/>
    </source>
</evidence>
<dbReference type="GO" id="GO:0004775">
    <property type="term" value="F:succinate-CoA ligase (ADP-forming) activity"/>
    <property type="evidence" value="ECO:0007669"/>
    <property type="project" value="UniProtKB-EC"/>
</dbReference>
<evidence type="ECO:0000256" key="5">
    <source>
        <dbReference type="RuleBase" id="RU000699"/>
    </source>
</evidence>
<dbReference type="PRINTS" id="PR01798">
    <property type="entry name" value="SCOASYNTHASE"/>
</dbReference>
<proteinExistence type="inferred from homology"/>
<dbReference type="InterPro" id="IPR003781">
    <property type="entry name" value="CoA-bd"/>
</dbReference>
<evidence type="ECO:0000256" key="1">
    <source>
        <dbReference type="ARBA" id="ARBA00022532"/>
    </source>
</evidence>
<dbReference type="Pfam" id="PF02629">
    <property type="entry name" value="CoA_binding"/>
    <property type="match status" value="1"/>
</dbReference>
<dbReference type="PROSITE" id="PS00399">
    <property type="entry name" value="SUCCINYL_COA_LIG_2"/>
    <property type="match status" value="1"/>
</dbReference>
<dbReference type="SUPFAM" id="SSF51735">
    <property type="entry name" value="NAD(P)-binding Rossmann-fold domains"/>
    <property type="match status" value="1"/>
</dbReference>